<keyword evidence="4 5" id="KW-0949">S-adenosyl-L-methionine</keyword>
<dbReference type="FunFam" id="3.40.50.150:FF:000028">
    <property type="entry name" value="Ubiquinone biosynthesis O-methyltransferase"/>
    <property type="match status" value="1"/>
</dbReference>
<dbReference type="EC" id="2.1.1.64" evidence="5"/>
<comment type="function">
    <text evidence="5">O-methyltransferase that catalyzes the 2 O-methylation steps in the ubiquinone biosynthetic pathway.</text>
</comment>
<feature type="binding site" evidence="5">
    <location>
        <position position="43"/>
    </location>
    <ligand>
        <name>S-adenosyl-L-methionine</name>
        <dbReference type="ChEBI" id="CHEBI:59789"/>
    </ligand>
</feature>
<dbReference type="RefSeq" id="WP_110255589.1">
    <property type="nucleotide sequence ID" value="NZ_QJKB01000004.1"/>
</dbReference>
<accession>A0A318JRQ1</accession>
<comment type="caution">
    <text evidence="6">The sequence shown here is derived from an EMBL/GenBank/DDBJ whole genome shotgun (WGS) entry which is preliminary data.</text>
</comment>
<comment type="pathway">
    <text evidence="5">Cofactor biosynthesis; ubiquinone biosynthesis.</text>
</comment>
<dbReference type="OrthoDB" id="9801538at2"/>
<keyword evidence="2 5" id="KW-0808">Transferase</keyword>
<dbReference type="HAMAP" id="MF_00472">
    <property type="entry name" value="UbiG"/>
    <property type="match status" value="1"/>
</dbReference>
<evidence type="ECO:0000256" key="5">
    <source>
        <dbReference type="HAMAP-Rule" id="MF_00472"/>
    </source>
</evidence>
<dbReference type="GO" id="GO:0061542">
    <property type="term" value="F:3-demethylubiquinol 3-O-methyltransferase activity"/>
    <property type="evidence" value="ECO:0007669"/>
    <property type="project" value="UniProtKB-UniRule"/>
</dbReference>
<dbReference type="CDD" id="cd02440">
    <property type="entry name" value="AdoMet_MTases"/>
    <property type="match status" value="1"/>
</dbReference>
<feature type="binding site" evidence="5">
    <location>
        <position position="127"/>
    </location>
    <ligand>
        <name>S-adenosyl-L-methionine</name>
        <dbReference type="ChEBI" id="CHEBI:59789"/>
    </ligand>
</feature>
<dbReference type="InterPro" id="IPR010233">
    <property type="entry name" value="UbiG_MeTrfase"/>
</dbReference>
<dbReference type="Gene3D" id="3.40.50.150">
    <property type="entry name" value="Vaccinia Virus protein VP39"/>
    <property type="match status" value="1"/>
</dbReference>
<dbReference type="GO" id="GO:0010420">
    <property type="term" value="F:polyprenyldihydroxybenzoate methyltransferase activity"/>
    <property type="evidence" value="ECO:0007669"/>
    <property type="project" value="InterPro"/>
</dbReference>
<keyword evidence="3 5" id="KW-0831">Ubiquinone biosynthesis</keyword>
<evidence type="ECO:0000313" key="7">
    <source>
        <dbReference type="Proteomes" id="UP000247792"/>
    </source>
</evidence>
<organism evidence="6 7">
    <name type="scientific">Undibacterium pigrum</name>
    <dbReference type="NCBI Taxonomy" id="401470"/>
    <lineage>
        <taxon>Bacteria</taxon>
        <taxon>Pseudomonadati</taxon>
        <taxon>Pseudomonadota</taxon>
        <taxon>Betaproteobacteria</taxon>
        <taxon>Burkholderiales</taxon>
        <taxon>Oxalobacteraceae</taxon>
        <taxon>Undibacterium</taxon>
    </lineage>
</organism>
<dbReference type="PANTHER" id="PTHR43464:SF19">
    <property type="entry name" value="UBIQUINONE BIOSYNTHESIS O-METHYLTRANSFERASE, MITOCHONDRIAL"/>
    <property type="match status" value="1"/>
</dbReference>
<reference evidence="6 7" key="1">
    <citation type="submission" date="2018-05" db="EMBL/GenBank/DDBJ databases">
        <title>Genomic Encyclopedia of Type Strains, Phase IV (KMG-IV): sequencing the most valuable type-strain genomes for metagenomic binning, comparative biology and taxonomic classification.</title>
        <authorList>
            <person name="Goeker M."/>
        </authorList>
    </citation>
    <scope>NUCLEOTIDE SEQUENCE [LARGE SCALE GENOMIC DNA]</scope>
    <source>
        <strain evidence="6 7">DSM 19792</strain>
    </source>
</reference>
<keyword evidence="7" id="KW-1185">Reference proteome</keyword>
<keyword evidence="1 5" id="KW-0489">Methyltransferase</keyword>
<evidence type="ECO:0000313" key="6">
    <source>
        <dbReference type="EMBL" id="PXX43022.1"/>
    </source>
</evidence>
<name>A0A318JRQ1_9BURK</name>
<dbReference type="EC" id="2.1.1.222" evidence="5"/>
<protein>
    <recommendedName>
        <fullName evidence="5">Ubiquinone biosynthesis O-methyltransferase</fullName>
    </recommendedName>
    <alternativeName>
        <fullName evidence="5">2-polyprenyl-6-hydroxyphenol methylase</fullName>
        <ecNumber evidence="5">2.1.1.222</ecNumber>
    </alternativeName>
    <alternativeName>
        <fullName evidence="5">3-demethylubiquinone 3-O-methyltransferase</fullName>
        <ecNumber evidence="5">2.1.1.64</ecNumber>
    </alternativeName>
</protein>
<comment type="similarity">
    <text evidence="5">Belongs to the methyltransferase superfamily. UbiG/COQ3 family.</text>
</comment>
<gene>
    <name evidence="5" type="primary">ubiG</name>
    <name evidence="6" type="ORF">DFR42_10422</name>
</gene>
<keyword evidence="6" id="KW-0830">Ubiquinone</keyword>
<dbReference type="Pfam" id="PF13489">
    <property type="entry name" value="Methyltransf_23"/>
    <property type="match status" value="1"/>
</dbReference>
<comment type="catalytic activity">
    <reaction evidence="5">
        <text>a 3-demethylubiquinol + S-adenosyl-L-methionine = a ubiquinol + S-adenosyl-L-homocysteine + H(+)</text>
        <dbReference type="Rhea" id="RHEA:44380"/>
        <dbReference type="Rhea" id="RHEA-COMP:9566"/>
        <dbReference type="Rhea" id="RHEA-COMP:10914"/>
        <dbReference type="ChEBI" id="CHEBI:15378"/>
        <dbReference type="ChEBI" id="CHEBI:17976"/>
        <dbReference type="ChEBI" id="CHEBI:57856"/>
        <dbReference type="ChEBI" id="CHEBI:59789"/>
        <dbReference type="ChEBI" id="CHEBI:84422"/>
        <dbReference type="EC" id="2.1.1.64"/>
    </reaction>
</comment>
<proteinExistence type="inferred from homology"/>
<dbReference type="GO" id="GO:0032259">
    <property type="term" value="P:methylation"/>
    <property type="evidence" value="ECO:0007669"/>
    <property type="project" value="UniProtKB-KW"/>
</dbReference>
<dbReference type="NCBIfam" id="TIGR01983">
    <property type="entry name" value="UbiG"/>
    <property type="match status" value="1"/>
</dbReference>
<dbReference type="SUPFAM" id="SSF53335">
    <property type="entry name" value="S-adenosyl-L-methionine-dependent methyltransferases"/>
    <property type="match status" value="1"/>
</dbReference>
<dbReference type="PANTHER" id="PTHR43464">
    <property type="entry name" value="METHYLTRANSFERASE"/>
    <property type="match status" value="1"/>
</dbReference>
<dbReference type="GO" id="GO:0102208">
    <property type="term" value="F:2-polyprenyl-6-hydroxyphenol methylase activity"/>
    <property type="evidence" value="ECO:0007669"/>
    <property type="project" value="UniProtKB-EC"/>
</dbReference>
<evidence type="ECO:0000256" key="2">
    <source>
        <dbReference type="ARBA" id="ARBA00022679"/>
    </source>
</evidence>
<sequence length="249" mass="27623">MSTIDITAGNADPAELARFNQLASRWWDESSEFKPLHRINPHRLEWINSLVQLPGKQVLDIGCGGGILAESMARKGAQVTGIDLADKPLQIAQWHAQDQDVDVHYANSSAETWAQQHAGQYDVITCMEMLEHVPSPAAVIQASADMVKPGGWVFFSTINRNFLSYMLAIVAFEYIMRILPRGTHRHARFIKPAELLSMANTAGLVLREQRGLGYNPLTQTFRLHGFMGVGYLLAMQKPLQAEGQAGLNN</sequence>
<evidence type="ECO:0000256" key="4">
    <source>
        <dbReference type="ARBA" id="ARBA00022691"/>
    </source>
</evidence>
<dbReference type="Proteomes" id="UP000247792">
    <property type="component" value="Unassembled WGS sequence"/>
</dbReference>
<feature type="binding site" evidence="5">
    <location>
        <position position="83"/>
    </location>
    <ligand>
        <name>S-adenosyl-L-methionine</name>
        <dbReference type="ChEBI" id="CHEBI:59789"/>
    </ligand>
</feature>
<dbReference type="UniPathway" id="UPA00232"/>
<dbReference type="AlphaFoldDB" id="A0A318JRQ1"/>
<evidence type="ECO:0000256" key="3">
    <source>
        <dbReference type="ARBA" id="ARBA00022688"/>
    </source>
</evidence>
<dbReference type="EMBL" id="QJKB01000004">
    <property type="protein sequence ID" value="PXX43022.1"/>
    <property type="molecule type" value="Genomic_DNA"/>
</dbReference>
<feature type="binding site" evidence="5">
    <location>
        <position position="62"/>
    </location>
    <ligand>
        <name>S-adenosyl-L-methionine</name>
        <dbReference type="ChEBI" id="CHEBI:59789"/>
    </ligand>
</feature>
<dbReference type="InterPro" id="IPR029063">
    <property type="entry name" value="SAM-dependent_MTases_sf"/>
</dbReference>
<evidence type="ECO:0000256" key="1">
    <source>
        <dbReference type="ARBA" id="ARBA00022603"/>
    </source>
</evidence>
<comment type="catalytic activity">
    <reaction evidence="5">
        <text>a 3-(all-trans-polyprenyl)benzene-1,2-diol + S-adenosyl-L-methionine = a 2-methoxy-6-(all-trans-polyprenyl)phenol + S-adenosyl-L-homocysteine + H(+)</text>
        <dbReference type="Rhea" id="RHEA:31411"/>
        <dbReference type="Rhea" id="RHEA-COMP:9550"/>
        <dbReference type="Rhea" id="RHEA-COMP:9551"/>
        <dbReference type="ChEBI" id="CHEBI:15378"/>
        <dbReference type="ChEBI" id="CHEBI:57856"/>
        <dbReference type="ChEBI" id="CHEBI:59789"/>
        <dbReference type="ChEBI" id="CHEBI:62729"/>
        <dbReference type="ChEBI" id="CHEBI:62731"/>
        <dbReference type="EC" id="2.1.1.222"/>
    </reaction>
</comment>